<sequence>MFPPNPAIEEIETCARRLKAQQLEVERQLVAQLEEIDDTNDEIEREQRRLRQIEADYEERSRRYDRAYAALIEAQDRLEQLEEEGKNLGDFIRSEIDKI</sequence>
<reference evidence="2 3" key="2">
    <citation type="journal article" date="2019" name="G3 (Bethesda)">
        <title>Hybrid Assembly of the Genome of the Entomopathogenic Nematode Steinernema carpocapsae Identifies the X-Chromosome.</title>
        <authorList>
            <person name="Serra L."/>
            <person name="Macchietto M."/>
            <person name="Macias-Munoz A."/>
            <person name="McGill C.J."/>
            <person name="Rodriguez I.M."/>
            <person name="Rodriguez B."/>
            <person name="Murad R."/>
            <person name="Mortazavi A."/>
        </authorList>
    </citation>
    <scope>NUCLEOTIDE SEQUENCE [LARGE SCALE GENOMIC DNA]</scope>
    <source>
        <strain evidence="2 3">ALL</strain>
    </source>
</reference>
<gene>
    <name evidence="2" type="ORF">L596_025080</name>
</gene>
<evidence type="ECO:0000313" key="2">
    <source>
        <dbReference type="EMBL" id="TKR64570.1"/>
    </source>
</evidence>
<protein>
    <submittedName>
        <fullName evidence="2">Uncharacterized protein</fullName>
    </submittedName>
</protein>
<keyword evidence="3" id="KW-1185">Reference proteome</keyword>
<proteinExistence type="predicted"/>
<evidence type="ECO:0000313" key="3">
    <source>
        <dbReference type="Proteomes" id="UP000298663"/>
    </source>
</evidence>
<organism evidence="2 3">
    <name type="scientific">Steinernema carpocapsae</name>
    <name type="common">Entomopathogenic nematode</name>
    <dbReference type="NCBI Taxonomy" id="34508"/>
    <lineage>
        <taxon>Eukaryota</taxon>
        <taxon>Metazoa</taxon>
        <taxon>Ecdysozoa</taxon>
        <taxon>Nematoda</taxon>
        <taxon>Chromadorea</taxon>
        <taxon>Rhabditida</taxon>
        <taxon>Tylenchina</taxon>
        <taxon>Panagrolaimomorpha</taxon>
        <taxon>Strongyloidoidea</taxon>
        <taxon>Steinernematidae</taxon>
        <taxon>Steinernema</taxon>
    </lineage>
</organism>
<comment type="caution">
    <text evidence="2">The sequence shown here is derived from an EMBL/GenBank/DDBJ whole genome shotgun (WGS) entry which is preliminary data.</text>
</comment>
<dbReference type="EMBL" id="AZBU02000009">
    <property type="protein sequence ID" value="TKR64570.1"/>
    <property type="molecule type" value="Genomic_DNA"/>
</dbReference>
<dbReference type="Proteomes" id="UP000298663">
    <property type="component" value="Unassembled WGS sequence"/>
</dbReference>
<accession>A0A4U5M6R6</accession>
<name>A0A4U5M6R6_STECR</name>
<feature type="coiled-coil region" evidence="1">
    <location>
        <begin position="8"/>
        <end position="84"/>
    </location>
</feature>
<keyword evidence="1" id="KW-0175">Coiled coil</keyword>
<dbReference type="AlphaFoldDB" id="A0A4U5M6R6"/>
<reference evidence="2 3" key="1">
    <citation type="journal article" date="2015" name="Genome Biol.">
        <title>Comparative genomics of Steinernema reveals deeply conserved gene regulatory networks.</title>
        <authorList>
            <person name="Dillman A.R."/>
            <person name="Macchietto M."/>
            <person name="Porter C.F."/>
            <person name="Rogers A."/>
            <person name="Williams B."/>
            <person name="Antoshechkin I."/>
            <person name="Lee M.M."/>
            <person name="Goodwin Z."/>
            <person name="Lu X."/>
            <person name="Lewis E.E."/>
            <person name="Goodrich-Blair H."/>
            <person name="Stock S.P."/>
            <person name="Adams B.J."/>
            <person name="Sternberg P.W."/>
            <person name="Mortazavi A."/>
        </authorList>
    </citation>
    <scope>NUCLEOTIDE SEQUENCE [LARGE SCALE GENOMIC DNA]</scope>
    <source>
        <strain evidence="2 3">ALL</strain>
    </source>
</reference>
<evidence type="ECO:0000256" key="1">
    <source>
        <dbReference type="SAM" id="Coils"/>
    </source>
</evidence>